<evidence type="ECO:0000313" key="3">
    <source>
        <dbReference type="Proteomes" id="UP000218810"/>
    </source>
</evidence>
<feature type="transmembrane region" description="Helical" evidence="1">
    <location>
        <begin position="20"/>
        <end position="40"/>
    </location>
</feature>
<dbReference type="OrthoDB" id="9917887at2"/>
<reference evidence="3" key="1">
    <citation type="submission" date="2017-09" db="EMBL/GenBank/DDBJ databases">
        <authorList>
            <person name="Zhang Y."/>
            <person name="Huang X."/>
            <person name="Liu J."/>
            <person name="Lu L."/>
            <person name="Peng K."/>
        </authorList>
    </citation>
    <scope>NUCLEOTIDE SEQUENCE [LARGE SCALE GENOMIC DNA]</scope>
    <source>
        <strain evidence="3">S-XJ-1</strain>
    </source>
</reference>
<name>A0A2A2WMR6_9ACTN</name>
<keyword evidence="1" id="KW-0812">Transmembrane</keyword>
<dbReference type="Proteomes" id="UP000218810">
    <property type="component" value="Unassembled WGS sequence"/>
</dbReference>
<dbReference type="EMBL" id="NTGA01000025">
    <property type="protein sequence ID" value="PAY22343.1"/>
    <property type="molecule type" value="Genomic_DNA"/>
</dbReference>
<sequence length="173" mass="18238">MTSTDTTVPPERRDRASRGLFMILGLIVVVIVVGLLVFLFTGNAEESAQPAAEDPHSALADAITAEVQGAVVEFETGLVAVNFPLPPDATPAAAAQAAQDNSISILRDVQDSDWSGTVEITAYSAAGDQPGGQEMVRMVYLPETVDRIDPDGIGREDVWAEADEQFVDPALAG</sequence>
<accession>A0A2A2WMR6</accession>
<evidence type="ECO:0000313" key="2">
    <source>
        <dbReference type="EMBL" id="PAY22343.1"/>
    </source>
</evidence>
<protein>
    <submittedName>
        <fullName evidence="2">Uncharacterized protein</fullName>
    </submittedName>
</protein>
<proteinExistence type="predicted"/>
<keyword evidence="1" id="KW-0472">Membrane</keyword>
<comment type="caution">
    <text evidence="2">The sequence shown here is derived from an EMBL/GenBank/DDBJ whole genome shotgun (WGS) entry which is preliminary data.</text>
</comment>
<organism evidence="2 3">
    <name type="scientific">Dietzia natronolimnaea</name>
    <dbReference type="NCBI Taxonomy" id="161920"/>
    <lineage>
        <taxon>Bacteria</taxon>
        <taxon>Bacillati</taxon>
        <taxon>Actinomycetota</taxon>
        <taxon>Actinomycetes</taxon>
        <taxon>Mycobacteriales</taxon>
        <taxon>Dietziaceae</taxon>
        <taxon>Dietzia</taxon>
    </lineage>
</organism>
<gene>
    <name evidence="2" type="ORF">CEY15_13960</name>
</gene>
<evidence type="ECO:0000256" key="1">
    <source>
        <dbReference type="SAM" id="Phobius"/>
    </source>
</evidence>
<keyword evidence="3" id="KW-1185">Reference proteome</keyword>
<dbReference type="RefSeq" id="WP_095718956.1">
    <property type="nucleotide sequence ID" value="NZ_NTGA01000025.1"/>
</dbReference>
<keyword evidence="1" id="KW-1133">Transmembrane helix</keyword>
<dbReference type="AlphaFoldDB" id="A0A2A2WMR6"/>